<evidence type="ECO:0000256" key="1">
    <source>
        <dbReference type="SAM" id="Coils"/>
    </source>
</evidence>
<comment type="caution">
    <text evidence="3">The sequence shown here is derived from an EMBL/GenBank/DDBJ whole genome shotgun (WGS) entry which is preliminary data.</text>
</comment>
<feature type="compositionally biased region" description="Basic and acidic residues" evidence="2">
    <location>
        <begin position="1128"/>
        <end position="1141"/>
    </location>
</feature>
<feature type="coiled-coil region" evidence="1">
    <location>
        <begin position="941"/>
        <end position="968"/>
    </location>
</feature>
<accession>A0A3M6VC58</accession>
<gene>
    <name evidence="3" type="ORF">DD238_006834</name>
</gene>
<feature type="compositionally biased region" description="Basic residues" evidence="2">
    <location>
        <begin position="400"/>
        <end position="412"/>
    </location>
</feature>
<evidence type="ECO:0000313" key="4">
    <source>
        <dbReference type="Proteomes" id="UP000282087"/>
    </source>
</evidence>
<feature type="compositionally biased region" description="Acidic residues" evidence="2">
    <location>
        <begin position="1113"/>
        <end position="1127"/>
    </location>
</feature>
<dbReference type="Proteomes" id="UP000282087">
    <property type="component" value="Unassembled WGS sequence"/>
</dbReference>
<feature type="compositionally biased region" description="Low complexity" evidence="2">
    <location>
        <begin position="1098"/>
        <end position="1112"/>
    </location>
</feature>
<feature type="region of interest" description="Disordered" evidence="2">
    <location>
        <begin position="1094"/>
        <end position="1141"/>
    </location>
</feature>
<proteinExistence type="predicted"/>
<reference evidence="3 4" key="1">
    <citation type="submission" date="2018-06" db="EMBL/GenBank/DDBJ databases">
        <title>Comparative genomics of downy mildews reveals potential adaptations to biotrophy.</title>
        <authorList>
            <person name="Fletcher K."/>
            <person name="Klosterman S.J."/>
            <person name="Derevnina L."/>
            <person name="Martin F."/>
            <person name="Koike S."/>
            <person name="Reyes Chin-Wo S."/>
            <person name="Mou B."/>
            <person name="Michelmore R."/>
        </authorList>
    </citation>
    <scope>NUCLEOTIDE SEQUENCE [LARGE SCALE GENOMIC DNA]</scope>
    <source>
        <strain evidence="3 4">R14</strain>
    </source>
</reference>
<dbReference type="Gene3D" id="2.30.42.10">
    <property type="match status" value="1"/>
</dbReference>
<feature type="region of interest" description="Disordered" evidence="2">
    <location>
        <begin position="681"/>
        <end position="717"/>
    </location>
</feature>
<protein>
    <recommendedName>
        <fullName evidence="5">PDZ domain-containing protein</fullName>
    </recommendedName>
</protein>
<organism evidence="3 4">
    <name type="scientific">Peronospora effusa</name>
    <dbReference type="NCBI Taxonomy" id="542832"/>
    <lineage>
        <taxon>Eukaryota</taxon>
        <taxon>Sar</taxon>
        <taxon>Stramenopiles</taxon>
        <taxon>Oomycota</taxon>
        <taxon>Peronosporomycetes</taxon>
        <taxon>Peronosporales</taxon>
        <taxon>Peronosporaceae</taxon>
        <taxon>Peronospora</taxon>
    </lineage>
</organism>
<sequence>MAHDGLLDDESASVDTQDTREANEMIPESKNPLEVELSFNSSASSPRKLASSGVNGRSKAVSAAAAPITFSINSQETADSNEVLHGFWNVQRRTQSDGNLGRHNLPSSSSIADNNAIPVTFLASPAHSESFLMIHNEKEGLEPLPPSVSVRAPISSKPQTFTAMRESLLAGMANLAGIKSPRGTLQKVHVVYPTSGPLYVDLYSRDDGTGAFVKGFRRKLDGSMADAEASGRVFPGDELVAIKDVDVTKMMFNEIIALAQEATFPLNLTFCCHQTKREEYEKQKTTMDGKCSSRSLTPVLPLMSPSNSAGWGAKLSQMTRSGSFDQKTSGTNLGNGVPMSPLLHSTATESNGGKFGISLGKVGTDGVKVSLFRMMGNKASRSEKDKNLVKSLMDDLALKPHNRSAGGRHRKSPANTNSDVMHSTPIVAVTTGGRFIGVLDEDVNEFALTWFRKTPPEMDIRQIKGVTRCPYFPSVDDVGAVLSLQCKSLRFPQLQRVVEMPRPLVLDPDVGNTVNVFLEAGAGSFSATLASNEHDSFQIKISAKSVTMIKISEEDGGVVVEAAYGPFLQVLLDPGNQLRFTLKVQEFGGFLGNREGDKCDLKKRQAQFETMSCFFLVAQNRQNRDILTLLIRKFRAQVIIPEQEEVAQVDERNLFMDPANAVAVARPAPLIVSQFVESHSGAVSPASNPVATGETASSTGSPTTVTTPSSGMASSPMTRNTCAVRLQSEGSLSSMSSARLSDLVGLEPDDSDQQLTRERESDLTASAATPSRAAMVSSKNEFGVSTNDIVVDNPFVEGRLAAQDKEIVMLREKLAVVSVRLKAAMQESLQITASLEVKDNRIESQQMKIRQIEKLAGQCDLQALEIQNLRTKLEDSERRHALCREELQQISGLAAKQALEIRDRGVQTEDQFLDGEGLAFVTSGSGWKRDAWSGTVATVSASDLQQQVEDQQVQIAQFQDEHVNLVAERNMFRAKSMELSRELRRLVRANNNRSLDDLKTQLAERTSLQVELASVKADAKKKEGELVELKCLLDGTGDKDKGAKRLATQNMKLQRTVHQLKDSLSEARDQVNAVKKINGALASRLHCLQPDTRGSIVEPASTSASTSLLPLSSDDEDDDDEEEDEELKDGIAEFRRSLVGK</sequence>
<name>A0A3M6VC58_9STRA</name>
<dbReference type="EMBL" id="QLLG01000388">
    <property type="protein sequence ID" value="RMX63571.1"/>
    <property type="molecule type" value="Genomic_DNA"/>
</dbReference>
<feature type="coiled-coil region" evidence="1">
    <location>
        <begin position="1043"/>
        <end position="1077"/>
    </location>
</feature>
<feature type="compositionally biased region" description="Low complexity" evidence="2">
    <location>
        <begin position="41"/>
        <end position="52"/>
    </location>
</feature>
<dbReference type="SUPFAM" id="SSF50156">
    <property type="entry name" value="PDZ domain-like"/>
    <property type="match status" value="1"/>
</dbReference>
<keyword evidence="4" id="KW-1185">Reference proteome</keyword>
<feature type="coiled-coil region" evidence="1">
    <location>
        <begin position="835"/>
        <end position="886"/>
    </location>
</feature>
<keyword evidence="1" id="KW-0175">Coiled coil</keyword>
<evidence type="ECO:0008006" key="5">
    <source>
        <dbReference type="Google" id="ProtNLM"/>
    </source>
</evidence>
<feature type="region of interest" description="Disordered" evidence="2">
    <location>
        <begin position="745"/>
        <end position="768"/>
    </location>
</feature>
<dbReference type="CDD" id="cd00136">
    <property type="entry name" value="PDZ_canonical"/>
    <property type="match status" value="1"/>
</dbReference>
<feature type="compositionally biased region" description="Polar residues" evidence="2">
    <location>
        <begin position="685"/>
        <end position="696"/>
    </location>
</feature>
<feature type="region of interest" description="Disordered" evidence="2">
    <location>
        <begin position="1"/>
        <end position="54"/>
    </location>
</feature>
<evidence type="ECO:0000256" key="2">
    <source>
        <dbReference type="SAM" id="MobiDB-lite"/>
    </source>
</evidence>
<dbReference type="STRING" id="542832.A0A3M6VC58"/>
<dbReference type="InterPro" id="IPR036034">
    <property type="entry name" value="PDZ_sf"/>
</dbReference>
<feature type="compositionally biased region" description="Low complexity" evidence="2">
    <location>
        <begin position="697"/>
        <end position="711"/>
    </location>
</feature>
<feature type="region of interest" description="Disordered" evidence="2">
    <location>
        <begin position="399"/>
        <end position="420"/>
    </location>
</feature>
<dbReference type="VEuPathDB" id="FungiDB:DD237_007022"/>
<evidence type="ECO:0000313" key="3">
    <source>
        <dbReference type="EMBL" id="RMX63571.1"/>
    </source>
</evidence>
<dbReference type="AlphaFoldDB" id="A0A3M6VC58"/>